<feature type="transmembrane region" description="Helical" evidence="6">
    <location>
        <begin position="27"/>
        <end position="48"/>
    </location>
</feature>
<sequence>MVPSIPYALHVQLLRDRAVALPKVTSASLIGITVAICGNVLISLALNFQKLAHRRLDREKALKARERELATRRNSAATHRSAEEGRSQTQTSGSAIAAVVETAPLLQHSHSDPSPRTYGTGSNLIGSSNAQAIPLLRQPVKPTKPSLISHLIPFPLRTKATLPDVREDAEEPGERYSAHAMLPVDDIYDSPLENGAGLQHGKTVNGKEMLDEHGNESDYLKSKLWWLGFLLMNIGECGNFISYAFAPASVVAPLGTFALIANCVFAPLMLGEQFRKLDLLGILIAILGAITVILAANTSDVRLDPEGLQRAISQRPFIIFSCIYAVAAIVLAGLSEGRFGRGVVFVDVGLCAIFGGFTVLATKAISTLLTLEWWDIFTEWITYPVIAVLALTGIGQIRYLNRALKRFDSKVIIPIQFVFFTLSAIIGSAILYGDFKETKFHQRVTFLYGCAATFLGVFVIAWAPSEDSSFSDYDYEQGVGEGERGAERGVDVGGEERAPHVGGGGGVGNAGKRRVPGSPIVRHQPSLIGLSPAQHLLLVHTPPRDRPDYWDREVEPSPTPDPSTRRRAISWFGEERPTRALIVRRGEETDEE</sequence>
<dbReference type="AlphaFoldDB" id="A0A0C3GH58"/>
<feature type="transmembrane region" description="Helical" evidence="6">
    <location>
        <begin position="381"/>
        <end position="399"/>
    </location>
</feature>
<feature type="transmembrane region" description="Helical" evidence="6">
    <location>
        <begin position="224"/>
        <end position="245"/>
    </location>
</feature>
<evidence type="ECO:0008006" key="9">
    <source>
        <dbReference type="Google" id="ProtNLM"/>
    </source>
</evidence>
<dbReference type="InterPro" id="IPR008521">
    <property type="entry name" value="Mg_trans_NIPA"/>
</dbReference>
<dbReference type="EMBL" id="KN832972">
    <property type="protein sequence ID" value="KIM90989.1"/>
    <property type="molecule type" value="Genomic_DNA"/>
</dbReference>
<protein>
    <recommendedName>
        <fullName evidence="9">DUF803-domain-containing protein</fullName>
    </recommendedName>
</protein>
<dbReference type="HOGENOM" id="CLU_012349_2_2_1"/>
<feature type="transmembrane region" description="Helical" evidence="6">
    <location>
        <begin position="411"/>
        <end position="433"/>
    </location>
</feature>
<dbReference type="InterPro" id="IPR037185">
    <property type="entry name" value="EmrE-like"/>
</dbReference>
<evidence type="ECO:0000313" key="7">
    <source>
        <dbReference type="EMBL" id="KIM90989.1"/>
    </source>
</evidence>
<accession>A0A0C3GH58</accession>
<feature type="region of interest" description="Disordered" evidence="5">
    <location>
        <begin position="542"/>
        <end position="567"/>
    </location>
</feature>
<evidence type="ECO:0000256" key="3">
    <source>
        <dbReference type="ARBA" id="ARBA00022989"/>
    </source>
</evidence>
<dbReference type="SUPFAM" id="SSF103481">
    <property type="entry name" value="Multidrug resistance efflux transporter EmrE"/>
    <property type="match status" value="1"/>
</dbReference>
<feature type="transmembrane region" description="Helical" evidence="6">
    <location>
        <begin position="445"/>
        <end position="463"/>
    </location>
</feature>
<organism evidence="7 8">
    <name type="scientific">Piloderma croceum (strain F 1598)</name>
    <dbReference type="NCBI Taxonomy" id="765440"/>
    <lineage>
        <taxon>Eukaryota</taxon>
        <taxon>Fungi</taxon>
        <taxon>Dikarya</taxon>
        <taxon>Basidiomycota</taxon>
        <taxon>Agaricomycotina</taxon>
        <taxon>Agaricomycetes</taxon>
        <taxon>Agaricomycetidae</taxon>
        <taxon>Atheliales</taxon>
        <taxon>Atheliaceae</taxon>
        <taxon>Piloderma</taxon>
    </lineage>
</organism>
<dbReference type="Proteomes" id="UP000054166">
    <property type="component" value="Unassembled WGS sequence"/>
</dbReference>
<evidence type="ECO:0000256" key="4">
    <source>
        <dbReference type="ARBA" id="ARBA00023136"/>
    </source>
</evidence>
<evidence type="ECO:0000256" key="1">
    <source>
        <dbReference type="ARBA" id="ARBA00004141"/>
    </source>
</evidence>
<feature type="transmembrane region" description="Helical" evidence="6">
    <location>
        <begin position="316"/>
        <end position="335"/>
    </location>
</feature>
<reference evidence="8" key="2">
    <citation type="submission" date="2015-01" db="EMBL/GenBank/DDBJ databases">
        <title>Evolutionary Origins and Diversification of the Mycorrhizal Mutualists.</title>
        <authorList>
            <consortium name="DOE Joint Genome Institute"/>
            <consortium name="Mycorrhizal Genomics Consortium"/>
            <person name="Kohler A."/>
            <person name="Kuo A."/>
            <person name="Nagy L.G."/>
            <person name="Floudas D."/>
            <person name="Copeland A."/>
            <person name="Barry K.W."/>
            <person name="Cichocki N."/>
            <person name="Veneault-Fourrey C."/>
            <person name="LaButti K."/>
            <person name="Lindquist E.A."/>
            <person name="Lipzen A."/>
            <person name="Lundell T."/>
            <person name="Morin E."/>
            <person name="Murat C."/>
            <person name="Riley R."/>
            <person name="Ohm R."/>
            <person name="Sun H."/>
            <person name="Tunlid A."/>
            <person name="Henrissat B."/>
            <person name="Grigoriev I.V."/>
            <person name="Hibbett D.S."/>
            <person name="Martin F."/>
        </authorList>
    </citation>
    <scope>NUCLEOTIDE SEQUENCE [LARGE SCALE GENOMIC DNA]</scope>
    <source>
        <strain evidence="8">F 1598</strain>
    </source>
</reference>
<feature type="transmembrane region" description="Helical" evidence="6">
    <location>
        <begin position="277"/>
        <end position="296"/>
    </location>
</feature>
<dbReference type="STRING" id="765440.A0A0C3GH58"/>
<keyword evidence="8" id="KW-1185">Reference proteome</keyword>
<dbReference type="PANTHER" id="PTHR12570:SF65">
    <property type="entry name" value="MAGNESIUM TRANSPORTER NIPA9-RELATED"/>
    <property type="match status" value="1"/>
</dbReference>
<reference evidence="7 8" key="1">
    <citation type="submission" date="2014-04" db="EMBL/GenBank/DDBJ databases">
        <authorList>
            <consortium name="DOE Joint Genome Institute"/>
            <person name="Kuo A."/>
            <person name="Tarkka M."/>
            <person name="Buscot F."/>
            <person name="Kohler A."/>
            <person name="Nagy L.G."/>
            <person name="Floudas D."/>
            <person name="Copeland A."/>
            <person name="Barry K.W."/>
            <person name="Cichocki N."/>
            <person name="Veneault-Fourrey C."/>
            <person name="LaButti K."/>
            <person name="Lindquist E.A."/>
            <person name="Lipzen A."/>
            <person name="Lundell T."/>
            <person name="Morin E."/>
            <person name="Murat C."/>
            <person name="Sun H."/>
            <person name="Tunlid A."/>
            <person name="Henrissat B."/>
            <person name="Grigoriev I.V."/>
            <person name="Hibbett D.S."/>
            <person name="Martin F."/>
            <person name="Nordberg H.P."/>
            <person name="Cantor M.N."/>
            <person name="Hua S.X."/>
        </authorList>
    </citation>
    <scope>NUCLEOTIDE SEQUENCE [LARGE SCALE GENOMIC DNA]</scope>
    <source>
        <strain evidence="7 8">F 1598</strain>
    </source>
</reference>
<keyword evidence="4 6" id="KW-0472">Membrane</keyword>
<dbReference type="PANTHER" id="PTHR12570">
    <property type="match status" value="1"/>
</dbReference>
<dbReference type="OrthoDB" id="165382at2759"/>
<name>A0A0C3GH58_PILCF</name>
<comment type="subcellular location">
    <subcellularLocation>
        <location evidence="1">Membrane</location>
        <topology evidence="1">Multi-pass membrane protein</topology>
    </subcellularLocation>
</comment>
<gene>
    <name evidence="7" type="ORF">PILCRDRAFT_158868</name>
</gene>
<dbReference type="GO" id="GO:0015095">
    <property type="term" value="F:magnesium ion transmembrane transporter activity"/>
    <property type="evidence" value="ECO:0007669"/>
    <property type="project" value="InterPro"/>
</dbReference>
<feature type="region of interest" description="Disordered" evidence="5">
    <location>
        <begin position="66"/>
        <end position="94"/>
    </location>
</feature>
<evidence type="ECO:0000313" key="8">
    <source>
        <dbReference type="Proteomes" id="UP000054166"/>
    </source>
</evidence>
<dbReference type="InParanoid" id="A0A0C3GH58"/>
<evidence type="ECO:0000256" key="2">
    <source>
        <dbReference type="ARBA" id="ARBA00022692"/>
    </source>
</evidence>
<evidence type="ECO:0000256" key="5">
    <source>
        <dbReference type="SAM" id="MobiDB-lite"/>
    </source>
</evidence>
<dbReference type="Pfam" id="PF05653">
    <property type="entry name" value="Mg_trans_NIPA"/>
    <property type="match status" value="1"/>
</dbReference>
<feature type="transmembrane region" description="Helical" evidence="6">
    <location>
        <begin position="251"/>
        <end position="270"/>
    </location>
</feature>
<keyword evidence="2 6" id="KW-0812">Transmembrane</keyword>
<proteinExistence type="predicted"/>
<feature type="transmembrane region" description="Helical" evidence="6">
    <location>
        <begin position="342"/>
        <end position="361"/>
    </location>
</feature>
<keyword evidence="3 6" id="KW-1133">Transmembrane helix</keyword>
<evidence type="ECO:0000256" key="6">
    <source>
        <dbReference type="SAM" id="Phobius"/>
    </source>
</evidence>
<feature type="compositionally biased region" description="Basic and acidic residues" evidence="5">
    <location>
        <begin position="542"/>
        <end position="555"/>
    </location>
</feature>
<dbReference type="GO" id="GO:0016020">
    <property type="term" value="C:membrane"/>
    <property type="evidence" value="ECO:0007669"/>
    <property type="project" value="UniProtKB-SubCell"/>
</dbReference>